<keyword evidence="2" id="KW-1185">Reference proteome</keyword>
<dbReference type="AlphaFoldDB" id="S2JFR3"/>
<sequence>MKWADVQLKDDTLNVFKPDFSCVALIAESKPKEETPYIETDSVKLAKQMKSTFNTLIMNGVSAPKACGVQCEGENLQMYIMDLPSPKLYRMGRVSRIKRFKNLDQISLFPSVISHLLHLKAVTVKVETAVLSGCNNLKCPTHDPPLNWLSNNRATVSRIPKKNKENNYR</sequence>
<organism evidence="1 2">
    <name type="scientific">Mucor circinelloides f. circinelloides (strain 1006PhL)</name>
    <name type="common">Mucormycosis agent</name>
    <name type="synonym">Calyptromyces circinelloides</name>
    <dbReference type="NCBI Taxonomy" id="1220926"/>
    <lineage>
        <taxon>Eukaryota</taxon>
        <taxon>Fungi</taxon>
        <taxon>Fungi incertae sedis</taxon>
        <taxon>Mucoromycota</taxon>
        <taxon>Mucoromycotina</taxon>
        <taxon>Mucoromycetes</taxon>
        <taxon>Mucorales</taxon>
        <taxon>Mucorineae</taxon>
        <taxon>Mucoraceae</taxon>
        <taxon>Mucor</taxon>
    </lineage>
</organism>
<protein>
    <submittedName>
        <fullName evidence="1">Uncharacterized protein</fullName>
    </submittedName>
</protein>
<dbReference type="InParanoid" id="S2JFR3"/>
<evidence type="ECO:0000313" key="2">
    <source>
        <dbReference type="Proteomes" id="UP000014254"/>
    </source>
</evidence>
<accession>S2JFR3</accession>
<dbReference type="Proteomes" id="UP000014254">
    <property type="component" value="Unassembled WGS sequence"/>
</dbReference>
<reference evidence="2" key="1">
    <citation type="submission" date="2013-05" db="EMBL/GenBank/DDBJ databases">
        <title>The Genome sequence of Mucor circinelloides f. circinelloides 1006PhL.</title>
        <authorList>
            <consortium name="The Broad Institute Genomics Platform"/>
            <person name="Cuomo C."/>
            <person name="Earl A."/>
            <person name="Findley K."/>
            <person name="Lee S.C."/>
            <person name="Walker B."/>
            <person name="Young S."/>
            <person name="Zeng Q."/>
            <person name="Gargeya S."/>
            <person name="Fitzgerald M."/>
            <person name="Haas B."/>
            <person name="Abouelleil A."/>
            <person name="Allen A.W."/>
            <person name="Alvarado L."/>
            <person name="Arachchi H.M."/>
            <person name="Berlin A.M."/>
            <person name="Chapman S.B."/>
            <person name="Gainer-Dewar J."/>
            <person name="Goldberg J."/>
            <person name="Griggs A."/>
            <person name="Gujja S."/>
            <person name="Hansen M."/>
            <person name="Howarth C."/>
            <person name="Imamovic A."/>
            <person name="Ireland A."/>
            <person name="Larimer J."/>
            <person name="McCowan C."/>
            <person name="Murphy C."/>
            <person name="Pearson M."/>
            <person name="Poon T.W."/>
            <person name="Priest M."/>
            <person name="Roberts A."/>
            <person name="Saif S."/>
            <person name="Shea T."/>
            <person name="Sisk P."/>
            <person name="Sykes S."/>
            <person name="Wortman J."/>
            <person name="Nusbaum C."/>
            <person name="Birren B."/>
        </authorList>
    </citation>
    <scope>NUCLEOTIDE SEQUENCE [LARGE SCALE GENOMIC DNA]</scope>
    <source>
        <strain evidence="2">1006PhL</strain>
    </source>
</reference>
<name>S2JFR3_MUCC1</name>
<gene>
    <name evidence="1" type="ORF">HMPREF1544_11927</name>
</gene>
<dbReference type="EMBL" id="KE124182">
    <property type="protein sequence ID" value="EPB81353.1"/>
    <property type="molecule type" value="Genomic_DNA"/>
</dbReference>
<proteinExistence type="predicted"/>
<dbReference type="OrthoDB" id="2263377at2759"/>
<dbReference type="VEuPathDB" id="FungiDB:HMPREF1544_11927"/>
<evidence type="ECO:0000313" key="1">
    <source>
        <dbReference type="EMBL" id="EPB81353.1"/>
    </source>
</evidence>